<keyword evidence="3" id="KW-1185">Reference proteome</keyword>
<comment type="caution">
    <text evidence="2">The sequence shown here is derived from an EMBL/GenBank/DDBJ whole genome shotgun (WGS) entry which is preliminary data.</text>
</comment>
<dbReference type="OrthoDB" id="283553at2"/>
<keyword evidence="1" id="KW-0472">Membrane</keyword>
<evidence type="ECO:0008006" key="4">
    <source>
        <dbReference type="Google" id="ProtNLM"/>
    </source>
</evidence>
<protein>
    <recommendedName>
        <fullName evidence="4">YggT family protein</fullName>
    </recommendedName>
</protein>
<keyword evidence="1" id="KW-0812">Transmembrane</keyword>
<dbReference type="InterPro" id="IPR003425">
    <property type="entry name" value="CCB3/YggT"/>
</dbReference>
<dbReference type="EMBL" id="LFVU01000027">
    <property type="protein sequence ID" value="KMT21432.1"/>
    <property type="molecule type" value="Genomic_DNA"/>
</dbReference>
<reference evidence="2 3" key="1">
    <citation type="submission" date="2015-06" db="EMBL/GenBank/DDBJ databases">
        <title>Draft genome sequence of the purine-degrading Clostridium cylindrosporum HC-1 (DSM 605).</title>
        <authorList>
            <person name="Poehlein A."/>
            <person name="Schiel-Bengelsdorf B."/>
            <person name="Bengelsdorf F."/>
            <person name="Daniel R."/>
            <person name="Duerre P."/>
        </authorList>
    </citation>
    <scope>NUCLEOTIDE SEQUENCE [LARGE SCALE GENOMIC DNA]</scope>
    <source>
        <strain evidence="2 3">DSM 605</strain>
    </source>
</reference>
<sequence>MIIILKFLNLLQWLIILDALLSWFIPPRSNAFSRMIGIIIDPILMPFRKLQERFSSGAIPIDFSPILAIFFITIVESLLRNLVF</sequence>
<feature type="transmembrane region" description="Helical" evidence="1">
    <location>
        <begin position="7"/>
        <end position="25"/>
    </location>
</feature>
<dbReference type="Pfam" id="PF02325">
    <property type="entry name" value="CCB3_YggT"/>
    <property type="match status" value="1"/>
</dbReference>
<gene>
    <name evidence="2" type="ORF">CLCY_2c01920</name>
</gene>
<evidence type="ECO:0000256" key="1">
    <source>
        <dbReference type="SAM" id="Phobius"/>
    </source>
</evidence>
<name>A0A0J8D6F2_CLOCY</name>
<keyword evidence="1" id="KW-1133">Transmembrane helix</keyword>
<feature type="transmembrane region" description="Helical" evidence="1">
    <location>
        <begin position="59"/>
        <end position="79"/>
    </location>
</feature>
<dbReference type="GO" id="GO:0016020">
    <property type="term" value="C:membrane"/>
    <property type="evidence" value="ECO:0007669"/>
    <property type="project" value="InterPro"/>
</dbReference>
<evidence type="ECO:0000313" key="2">
    <source>
        <dbReference type="EMBL" id="KMT21432.1"/>
    </source>
</evidence>
<dbReference type="Proteomes" id="UP000036756">
    <property type="component" value="Unassembled WGS sequence"/>
</dbReference>
<proteinExistence type="predicted"/>
<dbReference type="PATRIC" id="fig|1121307.3.peg.1049"/>
<accession>A0A0J8D6F2</accession>
<organism evidence="2 3">
    <name type="scientific">Clostridium cylindrosporum DSM 605</name>
    <dbReference type="NCBI Taxonomy" id="1121307"/>
    <lineage>
        <taxon>Bacteria</taxon>
        <taxon>Bacillati</taxon>
        <taxon>Bacillota</taxon>
        <taxon>Clostridia</taxon>
        <taxon>Eubacteriales</taxon>
        <taxon>Clostridiaceae</taxon>
        <taxon>Clostridium</taxon>
    </lineage>
</organism>
<dbReference type="AlphaFoldDB" id="A0A0J8D6F2"/>
<dbReference type="RefSeq" id="WP_048570870.1">
    <property type="nucleotide sequence ID" value="NZ_LFVU01000027.1"/>
</dbReference>
<dbReference type="STRING" id="1121307.CLCY_2c01920"/>
<evidence type="ECO:0000313" key="3">
    <source>
        <dbReference type="Proteomes" id="UP000036756"/>
    </source>
</evidence>